<feature type="compositionally biased region" description="Polar residues" evidence="1">
    <location>
        <begin position="24"/>
        <end position="42"/>
    </location>
</feature>
<organism evidence="2 3">
    <name type="scientific">Henosepilachna vigintioctopunctata</name>
    <dbReference type="NCBI Taxonomy" id="420089"/>
    <lineage>
        <taxon>Eukaryota</taxon>
        <taxon>Metazoa</taxon>
        <taxon>Ecdysozoa</taxon>
        <taxon>Arthropoda</taxon>
        <taxon>Hexapoda</taxon>
        <taxon>Insecta</taxon>
        <taxon>Pterygota</taxon>
        <taxon>Neoptera</taxon>
        <taxon>Endopterygota</taxon>
        <taxon>Coleoptera</taxon>
        <taxon>Polyphaga</taxon>
        <taxon>Cucujiformia</taxon>
        <taxon>Coccinelloidea</taxon>
        <taxon>Coccinellidae</taxon>
        <taxon>Epilachninae</taxon>
        <taxon>Epilachnini</taxon>
        <taxon>Henosepilachna</taxon>
    </lineage>
</organism>
<dbReference type="PANTHER" id="PTHR33480">
    <property type="entry name" value="SET DOMAIN-CONTAINING PROTEIN-RELATED"/>
    <property type="match status" value="1"/>
</dbReference>
<dbReference type="AlphaFoldDB" id="A0AAW1V6G4"/>
<dbReference type="EMBL" id="JARQZJ010000122">
    <property type="protein sequence ID" value="KAK9888988.1"/>
    <property type="molecule type" value="Genomic_DNA"/>
</dbReference>
<name>A0AAW1V6G4_9CUCU</name>
<proteinExistence type="predicted"/>
<feature type="region of interest" description="Disordered" evidence="1">
    <location>
        <begin position="22"/>
        <end position="94"/>
    </location>
</feature>
<reference evidence="2 3" key="1">
    <citation type="submission" date="2023-03" db="EMBL/GenBank/DDBJ databases">
        <title>Genome insight into feeding habits of ladybird beetles.</title>
        <authorList>
            <person name="Li H.-S."/>
            <person name="Huang Y.-H."/>
            <person name="Pang H."/>
        </authorList>
    </citation>
    <scope>NUCLEOTIDE SEQUENCE [LARGE SCALE GENOMIC DNA]</scope>
    <source>
        <strain evidence="2">SYSU_2023b</strain>
        <tissue evidence="2">Whole body</tissue>
    </source>
</reference>
<protein>
    <submittedName>
        <fullName evidence="2">Uncharacterized protein</fullName>
    </submittedName>
</protein>
<evidence type="ECO:0000313" key="3">
    <source>
        <dbReference type="Proteomes" id="UP001431783"/>
    </source>
</evidence>
<feature type="compositionally biased region" description="Polar residues" evidence="1">
    <location>
        <begin position="81"/>
        <end position="90"/>
    </location>
</feature>
<comment type="caution">
    <text evidence="2">The sequence shown here is derived from an EMBL/GenBank/DDBJ whole genome shotgun (WGS) entry which is preliminary data.</text>
</comment>
<gene>
    <name evidence="2" type="ORF">WA026_004272</name>
</gene>
<accession>A0AAW1V6G4</accession>
<dbReference type="Proteomes" id="UP001431783">
    <property type="component" value="Unassembled WGS sequence"/>
</dbReference>
<evidence type="ECO:0000256" key="1">
    <source>
        <dbReference type="SAM" id="MobiDB-lite"/>
    </source>
</evidence>
<evidence type="ECO:0000313" key="2">
    <source>
        <dbReference type="EMBL" id="KAK9888988.1"/>
    </source>
</evidence>
<dbReference type="PANTHER" id="PTHR33480:SF1">
    <property type="entry name" value="TYR RECOMBINASE DOMAIN-CONTAINING PROTEIN"/>
    <property type="match status" value="1"/>
</dbReference>
<sequence length="271" mass="31157">MANTIELLDSEPNVPKEEGEISMNAENNMSINSYPLQDSQFTDGYDSGTDPEFTPGIIGLKDDEVRSQISEENSRNSSESGKNTQNSKNTKASKTKRKPAFVFFCESEVLNFARHVTRNHSMEVEVQRILSKSKKSCFKPRKQSQLGNKSLLCIHCLGFYSSKYKRNHKRICPEYPQKLKYSVRDSQASLSMHMRIDELLKQKVFHWMQADRVSLIAQSHNLICAFGAEILKLHKENYKINLVSRRMREIAKILIEIKNNKPSIRNLLQAL</sequence>
<keyword evidence="3" id="KW-1185">Reference proteome</keyword>